<proteinExistence type="inferred from homology"/>
<dbReference type="InterPro" id="IPR001096">
    <property type="entry name" value="Peptidase_C13"/>
</dbReference>
<dbReference type="EMBL" id="JAYWIO010000002">
    <property type="protein sequence ID" value="KAK7281549.1"/>
    <property type="molecule type" value="Genomic_DNA"/>
</dbReference>
<dbReference type="Pfam" id="PF01650">
    <property type="entry name" value="Peptidase_C13"/>
    <property type="match status" value="1"/>
</dbReference>
<evidence type="ECO:0000313" key="3">
    <source>
        <dbReference type="EMBL" id="KAK7281549.1"/>
    </source>
</evidence>
<dbReference type="AlphaFoldDB" id="A0AAN9FRZ7"/>
<comment type="caution">
    <text evidence="3">The sequence shown here is derived from an EMBL/GenBank/DDBJ whole genome shotgun (WGS) entry which is preliminary data.</text>
</comment>
<name>A0AAN9FRZ7_CROPI</name>
<dbReference type="Pfam" id="PF20985">
    <property type="entry name" value="Legum_prodom"/>
    <property type="match status" value="1"/>
</dbReference>
<feature type="domain" description="Legumain prodomain" evidence="2">
    <location>
        <begin position="211"/>
        <end position="307"/>
    </location>
</feature>
<dbReference type="GO" id="GO:0004197">
    <property type="term" value="F:cysteine-type endopeptidase activity"/>
    <property type="evidence" value="ECO:0007669"/>
    <property type="project" value="TreeGrafter"/>
</dbReference>
<keyword evidence="4" id="KW-1185">Reference proteome</keyword>
<organism evidence="3 4">
    <name type="scientific">Crotalaria pallida</name>
    <name type="common">Smooth rattlebox</name>
    <name type="synonym">Crotalaria striata</name>
    <dbReference type="NCBI Taxonomy" id="3830"/>
    <lineage>
        <taxon>Eukaryota</taxon>
        <taxon>Viridiplantae</taxon>
        <taxon>Streptophyta</taxon>
        <taxon>Embryophyta</taxon>
        <taxon>Tracheophyta</taxon>
        <taxon>Spermatophyta</taxon>
        <taxon>Magnoliopsida</taxon>
        <taxon>eudicotyledons</taxon>
        <taxon>Gunneridae</taxon>
        <taxon>Pentapetalae</taxon>
        <taxon>rosids</taxon>
        <taxon>fabids</taxon>
        <taxon>Fabales</taxon>
        <taxon>Fabaceae</taxon>
        <taxon>Papilionoideae</taxon>
        <taxon>50 kb inversion clade</taxon>
        <taxon>genistoids sensu lato</taxon>
        <taxon>core genistoids</taxon>
        <taxon>Crotalarieae</taxon>
        <taxon>Crotalaria</taxon>
    </lineage>
</organism>
<dbReference type="PANTHER" id="PTHR12000">
    <property type="entry name" value="HEMOGLOBINASE FAMILY MEMBER"/>
    <property type="match status" value="1"/>
</dbReference>
<dbReference type="PRINTS" id="PR00776">
    <property type="entry name" value="HEMOGLOBNASE"/>
</dbReference>
<evidence type="ECO:0000313" key="4">
    <source>
        <dbReference type="Proteomes" id="UP001372338"/>
    </source>
</evidence>
<dbReference type="GO" id="GO:0005773">
    <property type="term" value="C:vacuole"/>
    <property type="evidence" value="ECO:0007669"/>
    <property type="project" value="GOC"/>
</dbReference>
<dbReference type="InterPro" id="IPR048501">
    <property type="entry name" value="Legum_prodom"/>
</dbReference>
<evidence type="ECO:0000259" key="2">
    <source>
        <dbReference type="Pfam" id="PF20985"/>
    </source>
</evidence>
<comment type="similarity">
    <text evidence="1">Belongs to the peptidase C13 family.</text>
</comment>
<dbReference type="PIRSF" id="PIRSF019663">
    <property type="entry name" value="Legumain"/>
    <property type="match status" value="1"/>
</dbReference>
<dbReference type="InterPro" id="IPR046427">
    <property type="entry name" value="Legumain_prodom_sf"/>
</dbReference>
<dbReference type="GO" id="GO:0051603">
    <property type="term" value="P:proteolysis involved in protein catabolic process"/>
    <property type="evidence" value="ECO:0007669"/>
    <property type="project" value="TreeGrafter"/>
</dbReference>
<gene>
    <name evidence="3" type="ORF">RIF29_09642</name>
</gene>
<dbReference type="Proteomes" id="UP001372338">
    <property type="component" value="Unassembled WGS sequence"/>
</dbReference>
<sequence length="315" mass="34618">MYDDIAFNPENPRPGTIINKPNGPDVYKGVPKDYIGDDANVENFYAVISGNRSGIHGGSGKVVDSAPNDFIFIYYSDHGSSGSLEMPTGDPVMANQFVEVLKKKHAANAYKKMVKRRTLSGDGDIGHTSHLMQFGDIKLNKDILATYFGANSTNVNDSSYLITSKLTNAFSFAPSTTPSTRVNQQDVRLLFLRLKLEKALNSSKEKIEAQKELAAEIAHREYVDKNVQLIGKLLFGKEKSSIMMANVRPTGQPLVDDWDCFKTIMKTYESNCGTLSTYGKKNSRAFANMCNTGISEQQMAAASSQACPKENILAI</sequence>
<dbReference type="Gene3D" id="1.10.132.130">
    <property type="match status" value="1"/>
</dbReference>
<dbReference type="PANTHER" id="PTHR12000:SF52">
    <property type="entry name" value="LEGUMAIN PROTEIN-RELATED"/>
    <property type="match status" value="1"/>
</dbReference>
<protein>
    <recommendedName>
        <fullName evidence="2">Legumain prodomain domain-containing protein</fullName>
    </recommendedName>
</protein>
<dbReference type="GO" id="GO:0006624">
    <property type="term" value="P:vacuolar protein processing"/>
    <property type="evidence" value="ECO:0007669"/>
    <property type="project" value="TreeGrafter"/>
</dbReference>
<accession>A0AAN9FRZ7</accession>
<dbReference type="Gene3D" id="3.40.50.1460">
    <property type="match status" value="1"/>
</dbReference>
<reference evidence="3 4" key="1">
    <citation type="submission" date="2024-01" db="EMBL/GenBank/DDBJ databases">
        <title>The genomes of 5 underutilized Papilionoideae crops provide insights into root nodulation and disease resistanc.</title>
        <authorList>
            <person name="Yuan L."/>
        </authorList>
    </citation>
    <scope>NUCLEOTIDE SEQUENCE [LARGE SCALE GENOMIC DNA]</scope>
    <source>
        <strain evidence="3">ZHUSHIDOU_FW_LH</strain>
        <tissue evidence="3">Leaf</tissue>
    </source>
</reference>
<dbReference type="CDD" id="cd21115">
    <property type="entry name" value="legumain_C"/>
    <property type="match status" value="1"/>
</dbReference>
<evidence type="ECO:0000256" key="1">
    <source>
        <dbReference type="ARBA" id="ARBA00009941"/>
    </source>
</evidence>
<dbReference type="FunFam" id="1.10.132.130:FF:000001">
    <property type="entry name" value="Vacuolar-processing enzyme beta-isozyme"/>
    <property type="match status" value="1"/>
</dbReference>